<name>I0R8R8_9FIRM</name>
<organism evidence="1 2">
    <name type="scientific">Lachnoanaerobaculum saburreum F0468</name>
    <dbReference type="NCBI Taxonomy" id="1095750"/>
    <lineage>
        <taxon>Bacteria</taxon>
        <taxon>Bacillati</taxon>
        <taxon>Bacillota</taxon>
        <taxon>Clostridia</taxon>
        <taxon>Lachnospirales</taxon>
        <taxon>Lachnospiraceae</taxon>
        <taxon>Lachnoanaerobaculum</taxon>
    </lineage>
</organism>
<protein>
    <submittedName>
        <fullName evidence="1">Uncharacterized protein</fullName>
    </submittedName>
</protein>
<sequence>MLELATLFGSMKYKLDDIYSNMPNRAYIQLTKLAVSELIYLENSGEYGYSLNYEKQIIGANNSGVVLSPKKESNNIYIRTYIHKGRGQISSYIGLENGKKYEKLNSNIINIAVYKSADLMKNLTNEFMDYAYSYRKKDRHLSEMNQYVLNKNYYCGGTFSEYNGTDDIDDRIVVAGVFDPEEIKKIRTVNERGFKELLRVECGIKNPTVEFGNVGTEEDKELRRKLWSGGCNILEEPGKKFEQIRILENEYEDTSKSRISFMEILGNSNNRGEINEKK</sequence>
<evidence type="ECO:0000313" key="1">
    <source>
        <dbReference type="EMBL" id="EIC96076.1"/>
    </source>
</evidence>
<dbReference type="AlphaFoldDB" id="I0R8R8"/>
<gene>
    <name evidence="1" type="ORF">HMPREF9970_2449</name>
</gene>
<dbReference type="PATRIC" id="fig|1095750.3.peg.1169"/>
<dbReference type="EMBL" id="AJGH01000059">
    <property type="protein sequence ID" value="EIC96076.1"/>
    <property type="molecule type" value="Genomic_DNA"/>
</dbReference>
<reference evidence="1 2" key="1">
    <citation type="submission" date="2012-03" db="EMBL/GenBank/DDBJ databases">
        <authorList>
            <person name="Durkin A.S."/>
            <person name="McCorrison J."/>
            <person name="Torralba M."/>
            <person name="Gillis M."/>
            <person name="Methe B."/>
            <person name="Sutton G."/>
            <person name="Nelson K.E."/>
        </authorList>
    </citation>
    <scope>NUCLEOTIDE SEQUENCE [LARGE SCALE GENOMIC DNA]</scope>
    <source>
        <strain evidence="1 2">F0468</strain>
    </source>
</reference>
<dbReference type="eggNOG" id="ENOG5032B26">
    <property type="taxonomic scope" value="Bacteria"/>
</dbReference>
<proteinExistence type="predicted"/>
<accession>I0R8R8</accession>
<comment type="caution">
    <text evidence="1">The sequence shown here is derived from an EMBL/GenBank/DDBJ whole genome shotgun (WGS) entry which is preliminary data.</text>
</comment>
<evidence type="ECO:0000313" key="2">
    <source>
        <dbReference type="Proteomes" id="UP000005039"/>
    </source>
</evidence>
<dbReference type="Proteomes" id="UP000005039">
    <property type="component" value="Unassembled WGS sequence"/>
</dbReference>
<keyword evidence="2" id="KW-1185">Reference proteome</keyword>